<dbReference type="EMBL" id="EU399241">
    <property type="protein sequence ID" value="ABY90400.1"/>
    <property type="molecule type" value="Genomic_DNA"/>
</dbReference>
<keyword evidence="3" id="KW-1185">Reference proteome</keyword>
<reference evidence="2 3" key="1">
    <citation type="journal article" date="2008" name="J. Virol.">
        <title>The temperate marine phage PhiHAP-1 of Halomonas aquamarina possesses a linear plasmid-like prophage genome.</title>
        <authorList>
            <person name="Mobberley J.M."/>
            <person name="Authement R.N."/>
            <person name="Segall A.M."/>
            <person name="Paul J.H."/>
        </authorList>
    </citation>
    <scope>NUCLEOTIDE SEQUENCE</scope>
</reference>
<organism evidence="2 3">
    <name type="scientific">Halomonas phage phiHAP-1 (isolate -/Gulf of Mexico/-/2001)</name>
    <name type="common">Bacteriophage phiHAP-1</name>
    <dbReference type="NCBI Taxonomy" id="1283337"/>
    <lineage>
        <taxon>Viruses</taxon>
        <taxon>Duplodnaviria</taxon>
        <taxon>Heunggongvirae</taxon>
        <taxon>Uroviricota</taxon>
        <taxon>Caudoviricetes</taxon>
        <taxon>Hapunavirus</taxon>
        <taxon>Hapunavirus HAP1</taxon>
    </lineage>
</organism>
<dbReference type="Proteomes" id="UP000001179">
    <property type="component" value="Segment"/>
</dbReference>
<accession>B0ZSI0</accession>
<gene>
    <name evidence="2" type="ORF">HAPgp32</name>
</gene>
<dbReference type="KEGG" id="vg:5912346"/>
<name>B0ZSI0_BPHA1</name>
<proteinExistence type="predicted"/>
<dbReference type="GeneID" id="5912346"/>
<organismHost>
    <name type="scientific">Vreelandella aquamarina</name>
    <dbReference type="NCBI Taxonomy" id="77097"/>
</organismHost>
<evidence type="ECO:0000256" key="1">
    <source>
        <dbReference type="SAM" id="MobiDB-lite"/>
    </source>
</evidence>
<feature type="region of interest" description="Disordered" evidence="1">
    <location>
        <begin position="1"/>
        <end position="24"/>
    </location>
</feature>
<dbReference type="RefSeq" id="YP_001686768.1">
    <property type="nucleotide sequence ID" value="NC_010342.1"/>
</dbReference>
<protein>
    <submittedName>
        <fullName evidence="2">Uncharacterized protein</fullName>
    </submittedName>
</protein>
<sequence>MAERKKLTTRKPASTTEAKEAPKHVERALRDVTEEVKPKRVPYDTHPDTHRKLSSMRVMSRDNVPVKSFLDEAVEDLFEKYRRGEGRFDVKDIDRILGE</sequence>
<evidence type="ECO:0000313" key="3">
    <source>
        <dbReference type="Proteomes" id="UP000001179"/>
    </source>
</evidence>
<evidence type="ECO:0000313" key="2">
    <source>
        <dbReference type="EMBL" id="ABY90400.1"/>
    </source>
</evidence>